<gene>
    <name evidence="3" type="ORF">SAMN05421752_10432</name>
</gene>
<evidence type="ECO:0000256" key="1">
    <source>
        <dbReference type="ARBA" id="ARBA00010169"/>
    </source>
</evidence>
<organism evidence="3 4">
    <name type="scientific">Natronorubrum thiooxidans</name>
    <dbReference type="NCBI Taxonomy" id="308853"/>
    <lineage>
        <taxon>Archaea</taxon>
        <taxon>Methanobacteriati</taxon>
        <taxon>Methanobacteriota</taxon>
        <taxon>Stenosarchaea group</taxon>
        <taxon>Halobacteria</taxon>
        <taxon>Halobacteriales</taxon>
        <taxon>Natrialbaceae</taxon>
        <taxon>Natronorubrum</taxon>
    </lineage>
</organism>
<evidence type="ECO:0000256" key="2">
    <source>
        <dbReference type="ARBA" id="ARBA00022490"/>
    </source>
</evidence>
<dbReference type="PANTHER" id="PTHR23419:SF8">
    <property type="entry name" value="FI09726P"/>
    <property type="match status" value="1"/>
</dbReference>
<dbReference type="PANTHER" id="PTHR23419">
    <property type="entry name" value="DIVALENT CATION TOLERANCE CUTA-RELATED"/>
    <property type="match status" value="1"/>
</dbReference>
<sequence>MGRSTRSPNPKSKQTQLRRQVIATCHERCAGLFAVSAVSDSVPTVYITVPPADADVIAETLVDERLAACVNRLSTTSTYRWEGEIHHDDEIVLLAKTTDSAYDALVDRVESLHPHDVPCIERFDEADVLESFATWRAETVD</sequence>
<dbReference type="InterPro" id="IPR015867">
    <property type="entry name" value="N-reg_PII/ATP_PRibTrfase_C"/>
</dbReference>
<dbReference type="Gene3D" id="3.30.70.120">
    <property type="match status" value="1"/>
</dbReference>
<dbReference type="GO" id="GO:0005507">
    <property type="term" value="F:copper ion binding"/>
    <property type="evidence" value="ECO:0007669"/>
    <property type="project" value="TreeGrafter"/>
</dbReference>
<protein>
    <submittedName>
        <fullName evidence="3">Divalent cation tolerance protein</fullName>
    </submittedName>
</protein>
<keyword evidence="2" id="KW-0963">Cytoplasm</keyword>
<dbReference type="Proteomes" id="UP000185936">
    <property type="component" value="Unassembled WGS sequence"/>
</dbReference>
<dbReference type="AlphaFoldDB" id="A0A1N7EES1"/>
<dbReference type="EMBL" id="FTNR01000004">
    <property type="protein sequence ID" value="SIR86662.1"/>
    <property type="molecule type" value="Genomic_DNA"/>
</dbReference>
<comment type="similarity">
    <text evidence="1">Belongs to the CutA family.</text>
</comment>
<accession>A0A1N7EES1</accession>
<name>A0A1N7EES1_9EURY</name>
<evidence type="ECO:0000313" key="3">
    <source>
        <dbReference type="EMBL" id="SIR86662.1"/>
    </source>
</evidence>
<reference evidence="4" key="1">
    <citation type="submission" date="2017-01" db="EMBL/GenBank/DDBJ databases">
        <authorList>
            <person name="Varghese N."/>
            <person name="Submissions S."/>
        </authorList>
    </citation>
    <scope>NUCLEOTIDE SEQUENCE [LARGE SCALE GENOMIC DNA]</scope>
    <source>
        <strain evidence="4">type strain: HArc-</strain>
    </source>
</reference>
<proteinExistence type="inferred from homology"/>
<evidence type="ECO:0000313" key="4">
    <source>
        <dbReference type="Proteomes" id="UP000185936"/>
    </source>
</evidence>
<keyword evidence="4" id="KW-1185">Reference proteome</keyword>
<dbReference type="InterPro" id="IPR004323">
    <property type="entry name" value="Ion_tolerance_CutA"/>
</dbReference>
<dbReference type="SUPFAM" id="SSF54913">
    <property type="entry name" value="GlnB-like"/>
    <property type="match status" value="1"/>
</dbReference>
<dbReference type="Pfam" id="PF03091">
    <property type="entry name" value="CutA1"/>
    <property type="match status" value="1"/>
</dbReference>
<dbReference type="GO" id="GO:0010038">
    <property type="term" value="P:response to metal ion"/>
    <property type="evidence" value="ECO:0007669"/>
    <property type="project" value="InterPro"/>
</dbReference>
<dbReference type="STRING" id="308853.SAMN05421752_10432"/>
<dbReference type="InterPro" id="IPR011322">
    <property type="entry name" value="N-reg_PII-like_a/b"/>
</dbReference>